<dbReference type="RefSeq" id="WP_090489550.1">
    <property type="nucleotide sequence ID" value="NZ_VTVE01000004.1"/>
</dbReference>
<dbReference type="Proteomes" id="UP000473091">
    <property type="component" value="Unassembled WGS sequence"/>
</dbReference>
<feature type="transmembrane region" description="Helical" evidence="1">
    <location>
        <begin position="45"/>
        <end position="64"/>
    </location>
</feature>
<dbReference type="AlphaFoldDB" id="A0A6M0LNS0"/>
<feature type="transmembrane region" description="Helical" evidence="1">
    <location>
        <begin position="167"/>
        <end position="191"/>
    </location>
</feature>
<evidence type="ECO:0000313" key="3">
    <source>
        <dbReference type="Proteomes" id="UP000473091"/>
    </source>
</evidence>
<evidence type="ECO:0000256" key="1">
    <source>
        <dbReference type="SAM" id="Phobius"/>
    </source>
</evidence>
<keyword evidence="1" id="KW-1133">Transmembrane helix</keyword>
<feature type="transmembrane region" description="Helical" evidence="1">
    <location>
        <begin position="136"/>
        <end position="155"/>
    </location>
</feature>
<evidence type="ECO:0000313" key="2">
    <source>
        <dbReference type="EMBL" id="NEX02471.1"/>
    </source>
</evidence>
<keyword evidence="1" id="KW-0472">Membrane</keyword>
<feature type="transmembrane region" description="Helical" evidence="1">
    <location>
        <begin position="104"/>
        <end position="124"/>
    </location>
</feature>
<feature type="transmembrane region" description="Helical" evidence="1">
    <location>
        <begin position="76"/>
        <end position="98"/>
    </location>
</feature>
<gene>
    <name evidence="2" type="ORF">F0Q01_11335</name>
</gene>
<comment type="caution">
    <text evidence="2">The sequence shown here is derived from an EMBL/GenBank/DDBJ whole genome shotgun (WGS) entry which is preliminary data.</text>
</comment>
<keyword evidence="1" id="KW-0812">Transmembrane</keyword>
<organism evidence="2 3">
    <name type="scientific">Pseudobutyrivibrio xylanivorans</name>
    <dbReference type="NCBI Taxonomy" id="185007"/>
    <lineage>
        <taxon>Bacteria</taxon>
        <taxon>Bacillati</taxon>
        <taxon>Bacillota</taxon>
        <taxon>Clostridia</taxon>
        <taxon>Lachnospirales</taxon>
        <taxon>Lachnospiraceae</taxon>
        <taxon>Pseudobutyrivibrio</taxon>
    </lineage>
</organism>
<protein>
    <submittedName>
        <fullName evidence="2">Uncharacterized protein</fullName>
    </submittedName>
</protein>
<reference evidence="2 3" key="2">
    <citation type="submission" date="2020-03" db="EMBL/GenBank/DDBJ databases">
        <title>Investigating the evolutionary divergence of the Butyrivibrio group.</title>
        <authorList>
            <person name="Skvortsov T."/>
            <person name="Santos F.G."/>
            <person name="Ting K.S."/>
            <person name="Creevey C.J."/>
        </authorList>
    </citation>
    <scope>NUCLEOTIDE SEQUENCE [LARGE SCALE GENOMIC DNA]</scope>
    <source>
        <strain evidence="2 3">MZ8</strain>
    </source>
</reference>
<proteinExistence type="predicted"/>
<reference evidence="2 3" key="1">
    <citation type="submission" date="2019-09" db="EMBL/GenBank/DDBJ databases">
        <authorList>
            <person name="Pidcock S.E."/>
            <person name="Huws S.A."/>
        </authorList>
    </citation>
    <scope>NUCLEOTIDE SEQUENCE [LARGE SCALE GENOMIC DNA]</scope>
    <source>
        <strain evidence="2 3">MZ8</strain>
    </source>
</reference>
<dbReference type="EMBL" id="VTVE01000004">
    <property type="protein sequence ID" value="NEX02471.1"/>
    <property type="molecule type" value="Genomic_DNA"/>
</dbReference>
<sequence length="207" mass="23590">MIDSDLRKHVGIIKAYTIMLAIVCVPDIIMSIVLDKVEELYMNQVLPTIQCGLMTLLCVLIVYTEKAKLDLKKLQIILMIATVIAFIGYYSNIVRQLFVMGKSWLFSFLIFPIIIIVWIISFKYNKSNAKKNIQNATATQTSIISTVAAATLLFSRKHLKGSSPEQFAHIDLIAAIAFMIFTVYIYSFVVVKIKNIEEENKDNCYYK</sequence>
<accession>A0A6M0LNS0</accession>
<feature type="transmembrane region" description="Helical" evidence="1">
    <location>
        <begin position="12"/>
        <end position="33"/>
    </location>
</feature>
<name>A0A6M0LNS0_PSEXY</name>